<keyword evidence="7" id="KW-0946">Virion</keyword>
<dbReference type="EMBL" id="MF168943">
    <property type="protein sequence ID" value="ATL23483.1"/>
    <property type="molecule type" value="Genomic_DNA"/>
</dbReference>
<keyword evidence="11" id="KW-1176">Cytoplasmic inwards viral transport</keyword>
<dbReference type="GO" id="GO:0043657">
    <property type="term" value="C:host cell"/>
    <property type="evidence" value="ECO:0007669"/>
    <property type="project" value="GOC"/>
</dbReference>
<keyword evidence="5" id="KW-0945">Host-virus interaction</keyword>
<keyword evidence="6" id="KW-1040">Host Golgi apparatus</keyword>
<evidence type="ECO:0000256" key="8">
    <source>
        <dbReference type="ARBA" id="ARBA00022921"/>
    </source>
</evidence>
<dbReference type="GO" id="GO:0005198">
    <property type="term" value="F:structural molecule activity"/>
    <property type="evidence" value="ECO:0007669"/>
    <property type="project" value="InterPro"/>
</dbReference>
<dbReference type="GO" id="GO:0075732">
    <property type="term" value="P:viral penetration into host nucleus"/>
    <property type="evidence" value="ECO:0007669"/>
    <property type="project" value="UniProtKB-KW"/>
</dbReference>
<keyword evidence="12" id="KW-0238">DNA-binding</keyword>
<keyword evidence="8" id="KW-0426">Late protein</keyword>
<organism evidence="15">
    <name type="scientific">Pygoscelis adeliae papillomavirus 2</name>
    <dbReference type="NCBI Taxonomy" id="2045113"/>
    <lineage>
        <taxon>Viruses</taxon>
        <taxon>Monodnaviria</taxon>
        <taxon>Shotokuvirae</taxon>
        <taxon>Cossaviricota</taxon>
        <taxon>Papovaviricetes</taxon>
        <taxon>Zurhausenvirales</taxon>
        <taxon>Papillomaviridae</taxon>
        <taxon>Firstpapillomavirinae</taxon>
        <taxon>Treisepsilonpapillomavirus</taxon>
        <taxon>Treisepsilonpapillomavirus 1</taxon>
    </lineage>
</organism>
<evidence type="ECO:0000256" key="10">
    <source>
        <dbReference type="ARBA" id="ARBA00023046"/>
    </source>
</evidence>
<evidence type="ECO:0000256" key="12">
    <source>
        <dbReference type="ARBA" id="ARBA00023125"/>
    </source>
</evidence>
<dbReference type="GO" id="GO:0046718">
    <property type="term" value="P:symbiont entry into host cell"/>
    <property type="evidence" value="ECO:0007669"/>
    <property type="project" value="UniProtKB-KW"/>
</dbReference>
<accession>A0A291PWJ5</accession>
<evidence type="ECO:0000256" key="4">
    <source>
        <dbReference type="ARBA" id="ARBA00022562"/>
    </source>
</evidence>
<evidence type="ECO:0000256" key="6">
    <source>
        <dbReference type="ARBA" id="ARBA00022812"/>
    </source>
</evidence>
<evidence type="ECO:0000256" key="14">
    <source>
        <dbReference type="ARBA" id="ARBA00023296"/>
    </source>
</evidence>
<gene>
    <name evidence="15" type="primary">L2</name>
</gene>
<dbReference type="InterPro" id="IPR000784">
    <property type="entry name" value="Late_L2"/>
</dbReference>
<dbReference type="Pfam" id="PF00513">
    <property type="entry name" value="Late_protein_L2"/>
    <property type="match status" value="1"/>
</dbReference>
<keyword evidence="10" id="KW-1039">Host endosome</keyword>
<evidence type="ECO:0000256" key="7">
    <source>
        <dbReference type="ARBA" id="ARBA00022844"/>
    </source>
</evidence>
<keyword evidence="4" id="KW-1048">Host nucleus</keyword>
<dbReference type="Proteomes" id="UP000246759">
    <property type="component" value="Segment"/>
</dbReference>
<evidence type="ECO:0000256" key="5">
    <source>
        <dbReference type="ARBA" id="ARBA00022581"/>
    </source>
</evidence>
<reference evidence="15" key="1">
    <citation type="journal article" date="2017" name="Virus Evol.">
        <title>Unique genome organization of non-mammalian papillomaviruses provides insights into the evolution of viral early proteins.</title>
        <authorList>
            <person name="Van Doorslaer K."/>
            <person name="Ruoppolo V."/>
            <person name="Schmidt A."/>
            <person name="Lescroel A."/>
            <person name="Jongsomjit D."/>
            <person name="Elrod M."/>
            <person name="Kraberger S."/>
            <person name="Stainton D."/>
            <person name="Dugger K.M."/>
            <person name="Ballard G."/>
            <person name="Ainley D.G."/>
            <person name="Varsani A."/>
        </authorList>
    </citation>
    <scope>NUCLEOTIDE SEQUENCE [LARGE SCALE GENOMIC DNA]</scope>
</reference>
<keyword evidence="13" id="KW-1015">Disulfide bond</keyword>
<name>A0A291PWJ5_9PAPI</name>
<evidence type="ECO:0000256" key="1">
    <source>
        <dbReference type="ARBA" id="ARBA00022524"/>
    </source>
</evidence>
<keyword evidence="3" id="KW-0167">Capsid protein</keyword>
<sequence>MQPARALIKMAPNRFSVHLPTSSGARVRRRGVYFTGSGYSVTLKIPSASRHRRAAAEDLWRKCQSGGDCIDDVRRKYTHTTTADKILQIGSAGVYLGGLTIGTGEGVAEAGGAGGVPWPDIYSNKPDTGSFIPHEKPFSLPGADIPVRVDVPRGEPAPAAPVIPEPVDPGNTFMNPAFEDDVMISVSSTDNVVITDPTPAGPLPVPEPDTLEIPEESRTRGDTFVPRNEELATDYEATAVPTSENPFLPQRLSEPDMQGPFVQLELVDLAPTGAIEPAVEQSTWFGSARYDDEVPLLSTPRRGGQGPRARGRTVEFANPAFEPDYVQGIFDKELENETNVLRTLLSGKGSPGGTVSVVQDVFRPGMTLRSGLNVPFRTRYVGDLSPITLPGEPSVIEMRSFEPTGSGDTFIHDLGMAESGLSHSSTVAWDGSPIDVTGVVDFPNLEGGFSDIPLEDPFPEMEIIDDDGNVTSSGSTSIDLGQAVRTVSHSSVSFVRGRGTHGRTAGGLQPIGPAPGTAVPFFPIYPGNPGIPIAYYDNLDPSLIWWYLRKRRRLQHLFYR</sequence>
<evidence type="ECO:0000313" key="15">
    <source>
        <dbReference type="EMBL" id="ATL23483.1"/>
    </source>
</evidence>
<proteinExistence type="predicted"/>
<keyword evidence="14" id="KW-1160">Virus entry into host cell</keyword>
<dbReference type="GO" id="GO:0003677">
    <property type="term" value="F:DNA binding"/>
    <property type="evidence" value="ECO:0007669"/>
    <property type="project" value="UniProtKB-KW"/>
</dbReference>
<protein>
    <submittedName>
        <fullName evidence="15">L2</fullName>
    </submittedName>
</protein>
<dbReference type="GO" id="GO:0019028">
    <property type="term" value="C:viral capsid"/>
    <property type="evidence" value="ECO:0007669"/>
    <property type="project" value="UniProtKB-KW"/>
</dbReference>
<evidence type="ECO:0000256" key="13">
    <source>
        <dbReference type="ARBA" id="ARBA00023157"/>
    </source>
</evidence>
<evidence type="ECO:0000256" key="3">
    <source>
        <dbReference type="ARBA" id="ARBA00022561"/>
    </source>
</evidence>
<evidence type="ECO:0000256" key="11">
    <source>
        <dbReference type="ARBA" id="ARBA00023120"/>
    </source>
</evidence>
<keyword evidence="9" id="KW-1177">Microtubular inwards viral transport</keyword>
<dbReference type="GO" id="GO:0075521">
    <property type="term" value="P:microtubule-dependent intracellular transport of viral material towards nucleus"/>
    <property type="evidence" value="ECO:0007669"/>
    <property type="project" value="UniProtKB-KW"/>
</dbReference>
<evidence type="ECO:0000256" key="2">
    <source>
        <dbReference type="ARBA" id="ARBA00022553"/>
    </source>
</evidence>
<evidence type="ECO:0000256" key="9">
    <source>
        <dbReference type="ARBA" id="ARBA00022952"/>
    </source>
</evidence>
<keyword evidence="2" id="KW-0597">Phosphoprotein</keyword>
<keyword evidence="1" id="KW-1163">Viral penetration into host nucleus</keyword>